<dbReference type="OrthoDB" id="4161186at2759"/>
<sequence length="516" mass="56666">MRCTDFLQWLDAIPDGPGANDIDPPPDDPPALDRKRRRVEDAQGKEAATGYCGKKRKGADHRSDFRTPPLSRTVSRTSIGRKMDESQESCGEATPNAKRQNKGGGANDKTPRASLLLLQRSRQLSRDGSTASSDKMSAGSSRSRITGSYTSSARKRRREMELGPDGVNIQNFASMGHMSCMLPSGLRALLAELQTSGCAVVSSSRRREIQAATLPGIEVIRDTAFFDPPEDQGRFEAQESPSLADILRVLDKAAEYAERGWDEAGWNVAVHYPLLRLAIPDGSQVDIAPCTTADIQRQFLPTSASRQTGGKRVDFCITINPHWPRARFESTPASRAIKGVCRQLPGLSINHTSYHPLADRPIAISIETKRLGGSVENAEIQLGIWQAAQWNMLEMLTRSERSGAVPPLAKEPNPSDSPSSGPELTSLNGLDFLPAIYIVGHEWKFAATTKSSTTTGDDKDGTESGTTLWTEFPIGDTTSVLGIYRIVWCLRRLARYSVEEFWLWHQKNVLQMGTDA</sequence>
<evidence type="ECO:0000313" key="5">
    <source>
        <dbReference type="Proteomes" id="UP000006039"/>
    </source>
</evidence>
<reference evidence="3" key="3">
    <citation type="submission" date="2010-09" db="EMBL/GenBank/DDBJ databases">
        <title>Annotation of Gaeumannomyces graminis var. tritici R3-111a-1.</title>
        <authorList>
            <consortium name="The Broad Institute Genome Sequencing Platform"/>
            <person name="Ma L.-J."/>
            <person name="Dead R."/>
            <person name="Young S.K."/>
            <person name="Zeng Q."/>
            <person name="Gargeya S."/>
            <person name="Fitzgerald M."/>
            <person name="Haas B."/>
            <person name="Abouelleil A."/>
            <person name="Alvarado L."/>
            <person name="Arachchi H.M."/>
            <person name="Berlin A."/>
            <person name="Brown A."/>
            <person name="Chapman S.B."/>
            <person name="Chen Z."/>
            <person name="Dunbar C."/>
            <person name="Freedman E."/>
            <person name="Gearin G."/>
            <person name="Gellesch M."/>
            <person name="Goldberg J."/>
            <person name="Griggs A."/>
            <person name="Gujja S."/>
            <person name="Heiman D."/>
            <person name="Howarth C."/>
            <person name="Larson L."/>
            <person name="Lui A."/>
            <person name="MacDonald P.J.P."/>
            <person name="Mehta T."/>
            <person name="Montmayeur A."/>
            <person name="Murphy C."/>
            <person name="Neiman D."/>
            <person name="Pearson M."/>
            <person name="Priest M."/>
            <person name="Roberts A."/>
            <person name="Saif S."/>
            <person name="Shea T."/>
            <person name="Shenoy N."/>
            <person name="Sisk P."/>
            <person name="Stolte C."/>
            <person name="Sykes S."/>
            <person name="Yandava C."/>
            <person name="Wortman J."/>
            <person name="Nusbaum C."/>
            <person name="Birren B."/>
        </authorList>
    </citation>
    <scope>NUCLEOTIDE SEQUENCE</scope>
    <source>
        <strain evidence="3">R3-111a-1</strain>
    </source>
</reference>
<reference evidence="4" key="4">
    <citation type="journal article" date="2015" name="G3 (Bethesda)">
        <title>Genome sequences of three phytopathogenic species of the Magnaporthaceae family of fungi.</title>
        <authorList>
            <person name="Okagaki L.H."/>
            <person name="Nunes C.C."/>
            <person name="Sailsbery J."/>
            <person name="Clay B."/>
            <person name="Brown D."/>
            <person name="John T."/>
            <person name="Oh Y."/>
            <person name="Young N."/>
            <person name="Fitzgerald M."/>
            <person name="Haas B.J."/>
            <person name="Zeng Q."/>
            <person name="Young S."/>
            <person name="Adiconis X."/>
            <person name="Fan L."/>
            <person name="Levin J.Z."/>
            <person name="Mitchell T.K."/>
            <person name="Okubara P.A."/>
            <person name="Farman M.L."/>
            <person name="Kohn L.M."/>
            <person name="Birren B."/>
            <person name="Ma L.-J."/>
            <person name="Dean R.A."/>
        </authorList>
    </citation>
    <scope>NUCLEOTIDE SEQUENCE</scope>
    <source>
        <strain evidence="4">R3-111a-1</strain>
    </source>
</reference>
<protein>
    <recommendedName>
        <fullName evidence="2">PD-(D/E)XK nuclease-like domain-containing protein</fullName>
    </recommendedName>
</protein>
<dbReference type="EMBL" id="GL385396">
    <property type="protein sequence ID" value="EJT79991.1"/>
    <property type="molecule type" value="Genomic_DNA"/>
</dbReference>
<evidence type="ECO:0000259" key="2">
    <source>
        <dbReference type="Pfam" id="PF20516"/>
    </source>
</evidence>
<dbReference type="Proteomes" id="UP000006039">
    <property type="component" value="Unassembled WGS sequence"/>
</dbReference>
<dbReference type="VEuPathDB" id="FungiDB:GGTG_05073"/>
<keyword evidence="5" id="KW-1185">Reference proteome</keyword>
<accession>J3NUW4</accession>
<dbReference type="Pfam" id="PF20516">
    <property type="entry name" value="PDDEXK_12"/>
    <property type="match status" value="1"/>
</dbReference>
<feature type="region of interest" description="Disordered" evidence="1">
    <location>
        <begin position="402"/>
        <end position="423"/>
    </location>
</feature>
<dbReference type="AlphaFoldDB" id="J3NUW4"/>
<gene>
    <name evidence="4" type="primary">20345531</name>
    <name evidence="3" type="ORF">GGTG_05073</name>
</gene>
<feature type="compositionally biased region" description="Low complexity" evidence="1">
    <location>
        <begin position="13"/>
        <end position="22"/>
    </location>
</feature>
<dbReference type="GeneID" id="20345531"/>
<feature type="domain" description="PD-(D/E)XK nuclease-like" evidence="2">
    <location>
        <begin position="221"/>
        <end position="502"/>
    </location>
</feature>
<feature type="compositionally biased region" description="Polar residues" evidence="1">
    <location>
        <begin position="414"/>
        <end position="423"/>
    </location>
</feature>
<dbReference type="RefSeq" id="XP_009221136.1">
    <property type="nucleotide sequence ID" value="XM_009222872.1"/>
</dbReference>
<reference evidence="4" key="5">
    <citation type="submission" date="2018-04" db="UniProtKB">
        <authorList>
            <consortium name="EnsemblFungi"/>
        </authorList>
    </citation>
    <scope>IDENTIFICATION</scope>
    <source>
        <strain evidence="4">R3-111a-1</strain>
    </source>
</reference>
<dbReference type="eggNOG" id="ENOG502SSXD">
    <property type="taxonomic scope" value="Eukaryota"/>
</dbReference>
<dbReference type="EnsemblFungi" id="EJT79991">
    <property type="protein sequence ID" value="EJT79991"/>
    <property type="gene ID" value="GGTG_05073"/>
</dbReference>
<reference evidence="5" key="1">
    <citation type="submission" date="2010-07" db="EMBL/GenBank/DDBJ databases">
        <title>The genome sequence of Gaeumannomyces graminis var. tritici strain R3-111a-1.</title>
        <authorList>
            <consortium name="The Broad Institute Genome Sequencing Platform"/>
            <person name="Ma L.-J."/>
            <person name="Dead R."/>
            <person name="Young S."/>
            <person name="Zeng Q."/>
            <person name="Koehrsen M."/>
            <person name="Alvarado L."/>
            <person name="Berlin A."/>
            <person name="Chapman S.B."/>
            <person name="Chen Z."/>
            <person name="Freedman E."/>
            <person name="Gellesch M."/>
            <person name="Goldberg J."/>
            <person name="Griggs A."/>
            <person name="Gujja S."/>
            <person name="Heilman E.R."/>
            <person name="Heiman D."/>
            <person name="Hepburn T."/>
            <person name="Howarth C."/>
            <person name="Jen D."/>
            <person name="Larson L."/>
            <person name="Mehta T."/>
            <person name="Neiman D."/>
            <person name="Pearson M."/>
            <person name="Roberts A."/>
            <person name="Saif S."/>
            <person name="Shea T."/>
            <person name="Shenoy N."/>
            <person name="Sisk P."/>
            <person name="Stolte C."/>
            <person name="Sykes S."/>
            <person name="Walk T."/>
            <person name="White J."/>
            <person name="Yandava C."/>
            <person name="Haas B."/>
            <person name="Nusbaum C."/>
            <person name="Birren B."/>
        </authorList>
    </citation>
    <scope>NUCLEOTIDE SEQUENCE [LARGE SCALE GENOMIC DNA]</scope>
    <source>
        <strain evidence="5">R3-111a-1</strain>
    </source>
</reference>
<feature type="compositionally biased region" description="Polar residues" evidence="1">
    <location>
        <begin position="127"/>
        <end position="152"/>
    </location>
</feature>
<organism evidence="3">
    <name type="scientific">Gaeumannomyces tritici (strain R3-111a-1)</name>
    <name type="common">Wheat and barley take-all root rot fungus</name>
    <name type="synonym">Gaeumannomyces graminis var. tritici</name>
    <dbReference type="NCBI Taxonomy" id="644352"/>
    <lineage>
        <taxon>Eukaryota</taxon>
        <taxon>Fungi</taxon>
        <taxon>Dikarya</taxon>
        <taxon>Ascomycota</taxon>
        <taxon>Pezizomycotina</taxon>
        <taxon>Sordariomycetes</taxon>
        <taxon>Sordariomycetidae</taxon>
        <taxon>Magnaporthales</taxon>
        <taxon>Magnaporthaceae</taxon>
        <taxon>Gaeumannomyces</taxon>
    </lineage>
</organism>
<dbReference type="InterPro" id="IPR046797">
    <property type="entry name" value="PDDEXK_12"/>
</dbReference>
<evidence type="ECO:0000256" key="1">
    <source>
        <dbReference type="SAM" id="MobiDB-lite"/>
    </source>
</evidence>
<dbReference type="STRING" id="644352.J3NUW4"/>
<dbReference type="HOGENOM" id="CLU_027219_0_2_1"/>
<proteinExistence type="predicted"/>
<name>J3NUW4_GAET3</name>
<feature type="region of interest" description="Disordered" evidence="1">
    <location>
        <begin position="12"/>
        <end position="162"/>
    </location>
</feature>
<evidence type="ECO:0000313" key="3">
    <source>
        <dbReference type="EMBL" id="EJT79991.1"/>
    </source>
</evidence>
<evidence type="ECO:0000313" key="4">
    <source>
        <dbReference type="EnsemblFungi" id="EJT79991"/>
    </source>
</evidence>
<reference evidence="3" key="2">
    <citation type="submission" date="2010-07" db="EMBL/GenBank/DDBJ databases">
        <authorList>
            <consortium name="The Broad Institute Genome Sequencing Platform"/>
            <consortium name="Broad Institute Genome Sequencing Center for Infectious Disease"/>
            <person name="Ma L.-J."/>
            <person name="Dead R."/>
            <person name="Young S."/>
            <person name="Zeng Q."/>
            <person name="Koehrsen M."/>
            <person name="Alvarado L."/>
            <person name="Berlin A."/>
            <person name="Chapman S.B."/>
            <person name="Chen Z."/>
            <person name="Freedman E."/>
            <person name="Gellesch M."/>
            <person name="Goldberg J."/>
            <person name="Griggs A."/>
            <person name="Gujja S."/>
            <person name="Heilman E.R."/>
            <person name="Heiman D."/>
            <person name="Hepburn T."/>
            <person name="Howarth C."/>
            <person name="Jen D."/>
            <person name="Larson L."/>
            <person name="Mehta T."/>
            <person name="Neiman D."/>
            <person name="Pearson M."/>
            <person name="Roberts A."/>
            <person name="Saif S."/>
            <person name="Shea T."/>
            <person name="Shenoy N."/>
            <person name="Sisk P."/>
            <person name="Stolte C."/>
            <person name="Sykes S."/>
            <person name="Walk T."/>
            <person name="White J."/>
            <person name="Yandava C."/>
            <person name="Haas B."/>
            <person name="Nusbaum C."/>
            <person name="Birren B."/>
        </authorList>
    </citation>
    <scope>NUCLEOTIDE SEQUENCE</scope>
    <source>
        <strain evidence="3">R3-111a-1</strain>
    </source>
</reference>